<sequence length="129" mass="14150">MPERSDQNADQDPGRNGSPHHDPHVDPRADLDSAVQRLAGRLRALPQRRLRSGAAATGLELARWLAREAQLLEFPGREPYVMPDDGVFVVGDQLALAGRELVAVARLPQHRGLLAEARERVARAARAVD</sequence>
<dbReference type="Proteomes" id="UP001153328">
    <property type="component" value="Unassembled WGS sequence"/>
</dbReference>
<name>A0A9W4MAU3_9ACTN</name>
<evidence type="ECO:0000313" key="2">
    <source>
        <dbReference type="EMBL" id="CAG7636863.1"/>
    </source>
</evidence>
<gene>
    <name evidence="2" type="ORF">SBRY_30063</name>
</gene>
<dbReference type="AlphaFoldDB" id="A0A9W4MAU3"/>
<feature type="region of interest" description="Disordered" evidence="1">
    <location>
        <begin position="1"/>
        <end position="31"/>
    </location>
</feature>
<organism evidence="2 3">
    <name type="scientific">Actinacidiphila bryophytorum</name>
    <dbReference type="NCBI Taxonomy" id="1436133"/>
    <lineage>
        <taxon>Bacteria</taxon>
        <taxon>Bacillati</taxon>
        <taxon>Actinomycetota</taxon>
        <taxon>Actinomycetes</taxon>
        <taxon>Kitasatosporales</taxon>
        <taxon>Streptomycetaceae</taxon>
        <taxon>Actinacidiphila</taxon>
    </lineage>
</organism>
<feature type="compositionally biased region" description="Basic and acidic residues" evidence="1">
    <location>
        <begin position="19"/>
        <end position="31"/>
    </location>
</feature>
<evidence type="ECO:0000313" key="3">
    <source>
        <dbReference type="Proteomes" id="UP001153328"/>
    </source>
</evidence>
<dbReference type="RefSeq" id="WP_307794103.1">
    <property type="nucleotide sequence ID" value="NZ_CAJVAX010000017.1"/>
</dbReference>
<comment type="caution">
    <text evidence="2">The sequence shown here is derived from an EMBL/GenBank/DDBJ whole genome shotgun (WGS) entry which is preliminary data.</text>
</comment>
<keyword evidence="3" id="KW-1185">Reference proteome</keyword>
<accession>A0A9W4MAU3</accession>
<dbReference type="EMBL" id="CAJVAX010000017">
    <property type="protein sequence ID" value="CAG7636863.1"/>
    <property type="molecule type" value="Genomic_DNA"/>
</dbReference>
<evidence type="ECO:0000256" key="1">
    <source>
        <dbReference type="SAM" id="MobiDB-lite"/>
    </source>
</evidence>
<protein>
    <submittedName>
        <fullName evidence="2">Uncharacterized protein</fullName>
    </submittedName>
</protein>
<proteinExistence type="predicted"/>
<reference evidence="2" key="1">
    <citation type="submission" date="2021-06" db="EMBL/GenBank/DDBJ databases">
        <authorList>
            <person name="Arsene-Ploetze F."/>
        </authorList>
    </citation>
    <scope>NUCLEOTIDE SEQUENCE</scope>
    <source>
        <strain evidence="2">SBRY1</strain>
    </source>
</reference>